<proteinExistence type="predicted"/>
<accession>A0AC35EZQ7</accession>
<organism evidence="1 2">
    <name type="scientific">Panagrolaimus sp. PS1159</name>
    <dbReference type="NCBI Taxonomy" id="55785"/>
    <lineage>
        <taxon>Eukaryota</taxon>
        <taxon>Metazoa</taxon>
        <taxon>Ecdysozoa</taxon>
        <taxon>Nematoda</taxon>
        <taxon>Chromadorea</taxon>
        <taxon>Rhabditida</taxon>
        <taxon>Tylenchina</taxon>
        <taxon>Panagrolaimomorpha</taxon>
        <taxon>Panagrolaimoidea</taxon>
        <taxon>Panagrolaimidae</taxon>
        <taxon>Panagrolaimus</taxon>
    </lineage>
</organism>
<name>A0AC35EZQ7_9BILA</name>
<evidence type="ECO:0000313" key="1">
    <source>
        <dbReference type="Proteomes" id="UP000887580"/>
    </source>
</evidence>
<sequence length="238" mass="26990">MPKISKSTYRRIGEHHFQWRFDPFYVSDKFKRIIVRYKRKTTCLRPHIFVLQTFEQSFFVEGCSRLELKFGSSTSLKTLEELPLPIIPPINESDYKPIKKEDIPIFNPKGYNEPKFSTAMPEEITYSTAMPTGMSHSTTVSKEMPHSTTVSKEMSQSTTVTKEMPKSTSVPKEVSHSTKVSKNSTTMPPAISITVPTGMLHPPTIVPTGMPPSYQDQSSVASAGITPSWLWYVFFLEI</sequence>
<protein>
    <submittedName>
        <fullName evidence="2">Uncharacterized protein</fullName>
    </submittedName>
</protein>
<reference evidence="2" key="1">
    <citation type="submission" date="2022-11" db="UniProtKB">
        <authorList>
            <consortium name="WormBaseParasite"/>
        </authorList>
    </citation>
    <scope>IDENTIFICATION</scope>
</reference>
<evidence type="ECO:0000313" key="2">
    <source>
        <dbReference type="WBParaSite" id="PS1159_v2.g11711.t1"/>
    </source>
</evidence>
<dbReference type="WBParaSite" id="PS1159_v2.g11711.t1">
    <property type="protein sequence ID" value="PS1159_v2.g11711.t1"/>
    <property type="gene ID" value="PS1159_v2.g11711"/>
</dbReference>
<dbReference type="Proteomes" id="UP000887580">
    <property type="component" value="Unplaced"/>
</dbReference>